<feature type="transmembrane region" description="Helical" evidence="11">
    <location>
        <begin position="35"/>
        <end position="53"/>
    </location>
</feature>
<keyword evidence="4" id="KW-0645">Protease</keyword>
<evidence type="ECO:0000256" key="8">
    <source>
        <dbReference type="ARBA" id="ARBA00023180"/>
    </source>
</evidence>
<dbReference type="CDD" id="cd11308">
    <property type="entry name" value="Peptidase_M14NE-CP-C_like"/>
    <property type="match status" value="1"/>
</dbReference>
<protein>
    <submittedName>
        <fullName evidence="13">Zinc carboxypeptidase domain-containing protein</fullName>
    </submittedName>
</protein>
<keyword evidence="14" id="KW-1185">Reference proteome</keyword>
<dbReference type="Gene3D" id="3.40.630.10">
    <property type="entry name" value="Zn peptidases"/>
    <property type="match status" value="1"/>
</dbReference>
<sequence length="1101" mass="123041">MWDDRRRLYQFPGPRKIYFNMCGHGRHNDVIYGSVKYITIMLLVLSMGSTYAIDWNSDIVPNSQELEAQKHDPLAKYFGEKVEDANLFRSYETMEKLVGKFEDVPNDHQKNHNYDEMTAWLKKIAEKHASITNLYSIGKSVQGRDLWVLIVSRNPREHELLKPEFKYVGNMHGNEVVGREALLYLSYIFCENYGKNDYLSKMVNETRIHIMPSMNPDGYEMDRPGDRIGYSGRSNANGIDLNRNFPARFPAHKERSGGMYPEPETSAVMQWILQYPFVLSANLHGGSLVANYPYDDSNTGADGVYTPSVDDKLFVQLSYQYARAHTNMWKTGRRCGLQDNGDTFIHGITNGAGWYHLSGGMQDWQYLHSNCMEITVEMGCFKFPTDDMIPRLWNEHKYSLLSFMEMVHYGVKGVVQNAEGNPVPNATISILGGGEGKNATTTIQGEYWRILSPGDYTMQIWHPDYEAHKFNVTVPIGRTADESSKVVNITLTDLPCNSDDNEKAHTYVRGRGPLQLVLMAIDEASRGLLERLLKHTCTHLAKPSKLGELLRHRARLHILTQYDKTEHLPYVRTANADALLVFAEGIPRSVVFSAGEFTPRLFDANKFDSSLKKAFTSMTPSAKPCEDKLEKSQVASMVDEMKLPNLFELGIAVGCSGAALSSEKDFDSDKLDAAMAGIVESLLNVLKQDTVKEFSVLPSSSPMDHFTPQQALQASATGFELLDKSTACGARLIEVGPMKLRAVGSSQGPHTLVMAVEMKTEGIVYQLGQSLCHTSATADDGSMHIDEEESAQISKILSSSTIVLLPDIPHTQLNCHDYGTISPFIPIIDAVVKAIPEINLVVLVATGGIKVRFIDVANMGLDAQVDKGIGPSGPLPPFVTTPKPPVIPDIKPTNSSTVIRQLAQLYVERHDLMKQNELDMCANSRPATPVFDEHIFEENRRSIFAVLEKRLQGITGTVADMEGRAASKHKNDAIRVYTTSTGFYHAALDPGKYRINIEANNYGPMSSSFKVRANETTTRDFALHRPFTMSFERSVVAAILALVMLSLAFICLCKSLSGHGGSWQWRSDPRDGFERVPLRELEDDQDDDSEDEVLDFRTMKK</sequence>
<evidence type="ECO:0000256" key="3">
    <source>
        <dbReference type="ARBA" id="ARBA00022645"/>
    </source>
</evidence>
<dbReference type="AlphaFoldDB" id="A0AAD4RCM8"/>
<dbReference type="Pfam" id="PF00246">
    <property type="entry name" value="Peptidase_M14"/>
    <property type="match status" value="1"/>
</dbReference>
<keyword evidence="7" id="KW-0862">Zinc</keyword>
<dbReference type="InterPro" id="IPR000834">
    <property type="entry name" value="Peptidase_M14"/>
</dbReference>
<feature type="region of interest" description="Disordered" evidence="10">
    <location>
        <begin position="1077"/>
        <end position="1101"/>
    </location>
</feature>
<evidence type="ECO:0000313" key="13">
    <source>
        <dbReference type="EMBL" id="KAI1726287.1"/>
    </source>
</evidence>
<reference evidence="13" key="1">
    <citation type="submission" date="2022-01" db="EMBL/GenBank/DDBJ databases">
        <title>Genome Sequence Resource for Two Populations of Ditylenchus destructor, the Migratory Endoparasitic Phytonematode.</title>
        <authorList>
            <person name="Zhang H."/>
            <person name="Lin R."/>
            <person name="Xie B."/>
        </authorList>
    </citation>
    <scope>NUCLEOTIDE SEQUENCE</scope>
    <source>
        <strain evidence="13">BazhouSP</strain>
    </source>
</reference>
<keyword evidence="11" id="KW-0472">Membrane</keyword>
<feature type="compositionally biased region" description="Acidic residues" evidence="10">
    <location>
        <begin position="1081"/>
        <end position="1093"/>
    </location>
</feature>
<dbReference type="GO" id="GO:0004181">
    <property type="term" value="F:metallocarboxypeptidase activity"/>
    <property type="evidence" value="ECO:0007669"/>
    <property type="project" value="InterPro"/>
</dbReference>
<keyword evidence="6" id="KW-0378">Hydrolase</keyword>
<comment type="similarity">
    <text evidence="2 9">Belongs to the peptidase M14 family.</text>
</comment>
<dbReference type="PANTHER" id="PTHR11532:SF62">
    <property type="entry name" value="CARBOXYPEPTIDASE D"/>
    <property type="match status" value="1"/>
</dbReference>
<evidence type="ECO:0000256" key="7">
    <source>
        <dbReference type="ARBA" id="ARBA00022833"/>
    </source>
</evidence>
<dbReference type="GO" id="GO:0005615">
    <property type="term" value="C:extracellular space"/>
    <property type="evidence" value="ECO:0007669"/>
    <property type="project" value="TreeGrafter"/>
</dbReference>
<evidence type="ECO:0000256" key="4">
    <source>
        <dbReference type="ARBA" id="ARBA00022670"/>
    </source>
</evidence>
<dbReference type="SMART" id="SM00631">
    <property type="entry name" value="Zn_pept"/>
    <property type="match status" value="1"/>
</dbReference>
<dbReference type="PROSITE" id="PS00132">
    <property type="entry name" value="CARBOXYPEPT_ZN_1"/>
    <property type="match status" value="1"/>
</dbReference>
<dbReference type="Gene3D" id="2.60.40.1120">
    <property type="entry name" value="Carboxypeptidase-like, regulatory domain"/>
    <property type="match status" value="2"/>
</dbReference>
<dbReference type="CDD" id="cd03858">
    <property type="entry name" value="M14_CP_N-E_like"/>
    <property type="match status" value="1"/>
</dbReference>
<dbReference type="Pfam" id="PF13620">
    <property type="entry name" value="CarboxypepD_reg"/>
    <property type="match status" value="1"/>
</dbReference>
<dbReference type="FunFam" id="3.40.630.10:FF:000020">
    <property type="entry name" value="Carboxypeptidase D"/>
    <property type="match status" value="1"/>
</dbReference>
<evidence type="ECO:0000256" key="9">
    <source>
        <dbReference type="PROSITE-ProRule" id="PRU01379"/>
    </source>
</evidence>
<evidence type="ECO:0000256" key="2">
    <source>
        <dbReference type="ARBA" id="ARBA00005988"/>
    </source>
</evidence>
<keyword evidence="5" id="KW-0479">Metal-binding</keyword>
<dbReference type="InterPro" id="IPR008969">
    <property type="entry name" value="CarboxyPept-like_regulatory"/>
</dbReference>
<dbReference type="PROSITE" id="PS52035">
    <property type="entry name" value="PEPTIDASE_M14"/>
    <property type="match status" value="1"/>
</dbReference>
<dbReference type="SUPFAM" id="SSF53187">
    <property type="entry name" value="Zn-dependent exopeptidases"/>
    <property type="match status" value="1"/>
</dbReference>
<proteinExistence type="inferred from homology"/>
<dbReference type="Proteomes" id="UP001201812">
    <property type="component" value="Unassembled WGS sequence"/>
</dbReference>
<dbReference type="PROSITE" id="PS00133">
    <property type="entry name" value="CARBOXYPEPT_ZN_2"/>
    <property type="match status" value="1"/>
</dbReference>
<comment type="caution">
    <text evidence="13">The sequence shown here is derived from an EMBL/GenBank/DDBJ whole genome shotgun (WGS) entry which is preliminary data.</text>
</comment>
<keyword evidence="8" id="KW-0325">Glycoprotein</keyword>
<dbReference type="PRINTS" id="PR00765">
    <property type="entry name" value="CRBOXYPTASEA"/>
</dbReference>
<evidence type="ECO:0000256" key="6">
    <source>
        <dbReference type="ARBA" id="ARBA00022801"/>
    </source>
</evidence>
<evidence type="ECO:0000259" key="12">
    <source>
        <dbReference type="PROSITE" id="PS52035"/>
    </source>
</evidence>
<keyword evidence="11" id="KW-0812">Transmembrane</keyword>
<evidence type="ECO:0000256" key="10">
    <source>
        <dbReference type="SAM" id="MobiDB-lite"/>
    </source>
</evidence>
<dbReference type="PANTHER" id="PTHR11532">
    <property type="entry name" value="PROTEASE M14 CARBOXYPEPTIDASE"/>
    <property type="match status" value="1"/>
</dbReference>
<dbReference type="InterPro" id="IPR057247">
    <property type="entry name" value="CARBOXYPEPT_ZN_2"/>
</dbReference>
<evidence type="ECO:0000256" key="11">
    <source>
        <dbReference type="SAM" id="Phobius"/>
    </source>
</evidence>
<evidence type="ECO:0000256" key="5">
    <source>
        <dbReference type="ARBA" id="ARBA00022723"/>
    </source>
</evidence>
<organism evidence="13 14">
    <name type="scientific">Ditylenchus destructor</name>
    <dbReference type="NCBI Taxonomy" id="166010"/>
    <lineage>
        <taxon>Eukaryota</taxon>
        <taxon>Metazoa</taxon>
        <taxon>Ecdysozoa</taxon>
        <taxon>Nematoda</taxon>
        <taxon>Chromadorea</taxon>
        <taxon>Rhabditida</taxon>
        <taxon>Tylenchina</taxon>
        <taxon>Tylenchomorpha</taxon>
        <taxon>Sphaerularioidea</taxon>
        <taxon>Anguinidae</taxon>
        <taxon>Anguininae</taxon>
        <taxon>Ditylenchus</taxon>
    </lineage>
</organism>
<feature type="domain" description="Peptidase M14" evidence="12">
    <location>
        <begin position="110"/>
        <end position="407"/>
    </location>
</feature>
<keyword evidence="3 13" id="KW-0121">Carboxypeptidase</keyword>
<gene>
    <name evidence="13" type="ORF">DdX_02999</name>
</gene>
<dbReference type="EMBL" id="JAKKPZ010000002">
    <property type="protein sequence ID" value="KAI1726287.1"/>
    <property type="molecule type" value="Genomic_DNA"/>
</dbReference>
<name>A0AAD4RCM8_9BILA</name>
<dbReference type="InterPro" id="IPR057246">
    <property type="entry name" value="CARBOXYPEPT_ZN_1"/>
</dbReference>
<dbReference type="GO" id="GO:0006518">
    <property type="term" value="P:peptide metabolic process"/>
    <property type="evidence" value="ECO:0007669"/>
    <property type="project" value="TreeGrafter"/>
</dbReference>
<feature type="transmembrane region" description="Helical" evidence="11">
    <location>
        <begin position="1035"/>
        <end position="1056"/>
    </location>
</feature>
<dbReference type="GO" id="GO:0016485">
    <property type="term" value="P:protein processing"/>
    <property type="evidence" value="ECO:0007669"/>
    <property type="project" value="TreeGrafter"/>
</dbReference>
<evidence type="ECO:0000313" key="14">
    <source>
        <dbReference type="Proteomes" id="UP001201812"/>
    </source>
</evidence>
<keyword evidence="11" id="KW-1133">Transmembrane helix</keyword>
<dbReference type="SUPFAM" id="SSF49464">
    <property type="entry name" value="Carboxypeptidase regulatory domain-like"/>
    <property type="match status" value="2"/>
</dbReference>
<comment type="cofactor">
    <cofactor evidence="1">
        <name>Zn(2+)</name>
        <dbReference type="ChEBI" id="CHEBI:29105"/>
    </cofactor>
</comment>
<feature type="active site" description="Proton donor/acceptor" evidence="9">
    <location>
        <position position="377"/>
    </location>
</feature>
<accession>A0AAD4RCM8</accession>
<dbReference type="GO" id="GO:0008270">
    <property type="term" value="F:zinc ion binding"/>
    <property type="evidence" value="ECO:0007669"/>
    <property type="project" value="InterPro"/>
</dbReference>
<evidence type="ECO:0000256" key="1">
    <source>
        <dbReference type="ARBA" id="ARBA00001947"/>
    </source>
</evidence>
<dbReference type="InterPro" id="IPR050753">
    <property type="entry name" value="Peptidase_M14_domain"/>
</dbReference>